<dbReference type="GO" id="GO:0009279">
    <property type="term" value="C:cell outer membrane"/>
    <property type="evidence" value="ECO:0007669"/>
    <property type="project" value="UniProtKB-SubCell"/>
</dbReference>
<dbReference type="EMBL" id="SWCO01000001">
    <property type="protein sequence ID" value="TKB05045.1"/>
    <property type="molecule type" value="Genomic_DNA"/>
</dbReference>
<dbReference type="InterPro" id="IPR039426">
    <property type="entry name" value="TonB-dep_rcpt-like"/>
</dbReference>
<dbReference type="PANTHER" id="PTHR47234">
    <property type="match status" value="1"/>
</dbReference>
<feature type="domain" description="TonB-dependent receptor-like beta-barrel" evidence="11">
    <location>
        <begin position="522"/>
        <end position="955"/>
    </location>
</feature>
<comment type="caution">
    <text evidence="13">The sequence shown here is derived from an EMBL/GenBank/DDBJ whole genome shotgun (WGS) entry which is preliminary data.</text>
</comment>
<evidence type="ECO:0000256" key="2">
    <source>
        <dbReference type="ARBA" id="ARBA00022448"/>
    </source>
</evidence>
<dbReference type="SUPFAM" id="SSF56935">
    <property type="entry name" value="Porins"/>
    <property type="match status" value="1"/>
</dbReference>
<protein>
    <submittedName>
        <fullName evidence="13">TonB-dependent receptor</fullName>
    </submittedName>
</protein>
<evidence type="ECO:0000313" key="14">
    <source>
        <dbReference type="Proteomes" id="UP000305471"/>
    </source>
</evidence>
<proteinExistence type="inferred from homology"/>
<keyword evidence="13" id="KW-0675">Receptor</keyword>
<keyword evidence="14" id="KW-1185">Reference proteome</keyword>
<dbReference type="InterPro" id="IPR012910">
    <property type="entry name" value="Plug_dom"/>
</dbReference>
<organism evidence="13 14">
    <name type="scientific">Alteromonas portus</name>
    <dbReference type="NCBI Taxonomy" id="2565549"/>
    <lineage>
        <taxon>Bacteria</taxon>
        <taxon>Pseudomonadati</taxon>
        <taxon>Pseudomonadota</taxon>
        <taxon>Gammaproteobacteria</taxon>
        <taxon>Alteromonadales</taxon>
        <taxon>Alteromonadaceae</taxon>
        <taxon>Alteromonas/Salinimonas group</taxon>
        <taxon>Alteromonas</taxon>
    </lineage>
</organism>
<evidence type="ECO:0000259" key="12">
    <source>
        <dbReference type="Pfam" id="PF07715"/>
    </source>
</evidence>
<gene>
    <name evidence="13" type="ORF">E5672_02835</name>
</gene>
<evidence type="ECO:0000256" key="4">
    <source>
        <dbReference type="ARBA" id="ARBA00022692"/>
    </source>
</evidence>
<feature type="chain" id="PRO_5020455517" evidence="10">
    <location>
        <begin position="32"/>
        <end position="994"/>
    </location>
</feature>
<dbReference type="PROSITE" id="PS52016">
    <property type="entry name" value="TONB_DEPENDENT_REC_3"/>
    <property type="match status" value="1"/>
</dbReference>
<evidence type="ECO:0000256" key="3">
    <source>
        <dbReference type="ARBA" id="ARBA00022452"/>
    </source>
</evidence>
<dbReference type="InterPro" id="IPR036942">
    <property type="entry name" value="Beta-barrel_TonB_sf"/>
</dbReference>
<accession>A0A4V5NNS7</accession>
<evidence type="ECO:0000313" key="13">
    <source>
        <dbReference type="EMBL" id="TKB05045.1"/>
    </source>
</evidence>
<evidence type="ECO:0000256" key="8">
    <source>
        <dbReference type="PROSITE-ProRule" id="PRU01360"/>
    </source>
</evidence>
<keyword evidence="10" id="KW-0732">Signal</keyword>
<dbReference type="Gene3D" id="2.170.130.10">
    <property type="entry name" value="TonB-dependent receptor, plug domain"/>
    <property type="match status" value="1"/>
</dbReference>
<evidence type="ECO:0000256" key="1">
    <source>
        <dbReference type="ARBA" id="ARBA00004571"/>
    </source>
</evidence>
<evidence type="ECO:0000256" key="5">
    <source>
        <dbReference type="ARBA" id="ARBA00023077"/>
    </source>
</evidence>
<keyword evidence="7 8" id="KW-0998">Cell outer membrane</keyword>
<reference evidence="13 14" key="1">
    <citation type="submission" date="2019-04" db="EMBL/GenBank/DDBJ databases">
        <title>Alteromonas portus sp. nov., an alginate lyase-excreting marine bacterium.</title>
        <authorList>
            <person name="Huang H."/>
            <person name="Mo K."/>
            <person name="Bao S."/>
        </authorList>
    </citation>
    <scope>NUCLEOTIDE SEQUENCE [LARGE SCALE GENOMIC DNA]</scope>
    <source>
        <strain evidence="13 14">HB161718</strain>
    </source>
</reference>
<dbReference type="Gene3D" id="2.40.170.20">
    <property type="entry name" value="TonB-dependent receptor, beta-barrel domain"/>
    <property type="match status" value="1"/>
</dbReference>
<sequence length="994" mass="105150">MFTNHKLAKSVRLACAFGAAASLAFSGSVYAQEDVESEEEPVEKIEVTGSRLLSNPNVAAATPVLSVSGAEAAARGNLRVEDFVNVLPQVFAGQASEVSNGSTGTATLNLRGLGANRTLVLIDGKRLPYGSSGTSAANVDLVPTQMLERVDILTGGASAVYGSDAVGGVANFILRDDFEGVEFGGQFSTNYADNDNGLYEGVLNAAQQPVPGSTMDGDETLIYTMFGASSADGKGNVTIYASYEDREEIVQSDRIFSACTLGQSNGSASFEGFGCVGSANFRLFGGPGGFAFQEEDGNIISYAGGPTQTYNFGATNFFQRPSERYHFYAKGNYELAEDLEAYADFSYINNTSDAQIAPSASFGIGAYDINCGNPLIQGNSGIAFTDIFGCSADDIANDVIVSGITASHRNVEGGSRNSRLENSAWRFVGGLNGFIDDIWAWNIFGQISETRDQSSATNDFVVANLQQALLATTDEDGNVVCIDQSGGCVPYNIFQRPGGESSVTQEQLDFIQGIGIVNGETSQKVFGADIQANLGDYGIKVPTADDGVGVLFGIEYRKDELASSPDEISQIQGGGFTGVGGATLAVAGKIEVREFFTEVQIPLISGAELAEELVLSAQYRFSDYDAEGNGTTNSFDTNAYGYQLAWTPVDDVKLRAQYQRAVRAPNVIDLFTGQNTGLPNLSPAGTDSSGEQLYDPCAGANPIASLETCARTGVTAAQYGNILDVISGQTQSLTGGNPQLSPETADTVTFGVVITPASIEGLSITVDYFDIEVEDAISAGIPAQTIFDNCLDSGDPTFCNLITRSSAGSLAAGTFGVGFQQTNLNIATLKTSGVDVQVGYNFDTELGDVRFDYAATLLDELSTVPFPGGDTVECAGFFGNACGAPNPEYRHRFMATWNTNLDVDITATWRHFGTTDNDDEGDELETGFKAINYLDISATYFMNDNLEFTLGVLNLLGEQPPVYSGAGPALGNGNTYPTVYDTSTNWFASFRGKF</sequence>
<feature type="signal peptide" evidence="10">
    <location>
        <begin position="1"/>
        <end position="31"/>
    </location>
</feature>
<feature type="domain" description="TonB-dependent receptor plug" evidence="12">
    <location>
        <begin position="60"/>
        <end position="169"/>
    </location>
</feature>
<dbReference type="Pfam" id="PF07715">
    <property type="entry name" value="Plug"/>
    <property type="match status" value="1"/>
</dbReference>
<dbReference type="Pfam" id="PF00593">
    <property type="entry name" value="TonB_dep_Rec_b-barrel"/>
    <property type="match status" value="1"/>
</dbReference>
<evidence type="ECO:0000256" key="9">
    <source>
        <dbReference type="RuleBase" id="RU003357"/>
    </source>
</evidence>
<keyword evidence="4 8" id="KW-0812">Transmembrane</keyword>
<dbReference type="InterPro" id="IPR037066">
    <property type="entry name" value="Plug_dom_sf"/>
</dbReference>
<keyword evidence="6 8" id="KW-0472">Membrane</keyword>
<dbReference type="AlphaFoldDB" id="A0A4V5NNS7"/>
<evidence type="ECO:0000256" key="6">
    <source>
        <dbReference type="ARBA" id="ARBA00023136"/>
    </source>
</evidence>
<evidence type="ECO:0000259" key="11">
    <source>
        <dbReference type="Pfam" id="PF00593"/>
    </source>
</evidence>
<dbReference type="OrthoDB" id="176248at2"/>
<keyword evidence="2 8" id="KW-0813">Transport</keyword>
<comment type="similarity">
    <text evidence="8 9">Belongs to the TonB-dependent receptor family.</text>
</comment>
<comment type="subcellular location">
    <subcellularLocation>
        <location evidence="1 8">Cell outer membrane</location>
        <topology evidence="1 8">Multi-pass membrane protein</topology>
    </subcellularLocation>
</comment>
<dbReference type="RefSeq" id="WP_136780827.1">
    <property type="nucleotide sequence ID" value="NZ_SWCO01000001.1"/>
</dbReference>
<dbReference type="PANTHER" id="PTHR47234:SF2">
    <property type="entry name" value="TONB-DEPENDENT RECEPTOR"/>
    <property type="match status" value="1"/>
</dbReference>
<evidence type="ECO:0000256" key="7">
    <source>
        <dbReference type="ARBA" id="ARBA00023237"/>
    </source>
</evidence>
<dbReference type="Proteomes" id="UP000305471">
    <property type="component" value="Unassembled WGS sequence"/>
</dbReference>
<keyword evidence="3 8" id="KW-1134">Transmembrane beta strand</keyword>
<name>A0A4V5NNS7_9ALTE</name>
<dbReference type="InterPro" id="IPR000531">
    <property type="entry name" value="Beta-barrel_TonB"/>
</dbReference>
<evidence type="ECO:0000256" key="10">
    <source>
        <dbReference type="SAM" id="SignalP"/>
    </source>
</evidence>
<keyword evidence="5 9" id="KW-0798">TonB box</keyword>